<sequence length="103" mass="11643">ESVNDLDDLINNINFTPIMATEPSSLTLDQDSNIEILNNLVNDNDDHDMIILNYNDIFKYCLGYKDGTLNNLYCAGEIELLGVQEFPELKNIPTNYISVREAA</sequence>
<dbReference type="EMBL" id="CAJVQC010027844">
    <property type="protein sequence ID" value="CAG8737706.1"/>
    <property type="molecule type" value="Genomic_DNA"/>
</dbReference>
<keyword evidence="2" id="KW-1185">Reference proteome</keyword>
<accession>A0ACA9Q5Z7</accession>
<evidence type="ECO:0000313" key="2">
    <source>
        <dbReference type="Proteomes" id="UP000789920"/>
    </source>
</evidence>
<comment type="caution">
    <text evidence="1">The sequence shown here is derived from an EMBL/GenBank/DDBJ whole genome shotgun (WGS) entry which is preliminary data.</text>
</comment>
<protein>
    <submittedName>
        <fullName evidence="1">18183_t:CDS:1</fullName>
    </submittedName>
</protein>
<organism evidence="1 2">
    <name type="scientific">Racocetra persica</name>
    <dbReference type="NCBI Taxonomy" id="160502"/>
    <lineage>
        <taxon>Eukaryota</taxon>
        <taxon>Fungi</taxon>
        <taxon>Fungi incertae sedis</taxon>
        <taxon>Mucoromycota</taxon>
        <taxon>Glomeromycotina</taxon>
        <taxon>Glomeromycetes</taxon>
        <taxon>Diversisporales</taxon>
        <taxon>Gigasporaceae</taxon>
        <taxon>Racocetra</taxon>
    </lineage>
</organism>
<proteinExistence type="predicted"/>
<gene>
    <name evidence="1" type="ORF">RPERSI_LOCUS12829</name>
</gene>
<evidence type="ECO:0000313" key="1">
    <source>
        <dbReference type="EMBL" id="CAG8737706.1"/>
    </source>
</evidence>
<reference evidence="1" key="1">
    <citation type="submission" date="2021-06" db="EMBL/GenBank/DDBJ databases">
        <authorList>
            <person name="Kallberg Y."/>
            <person name="Tangrot J."/>
            <person name="Rosling A."/>
        </authorList>
    </citation>
    <scope>NUCLEOTIDE SEQUENCE</scope>
    <source>
        <strain evidence="1">MA461A</strain>
    </source>
</reference>
<feature type="non-terminal residue" evidence="1">
    <location>
        <position position="1"/>
    </location>
</feature>
<name>A0ACA9Q5Z7_9GLOM</name>
<dbReference type="Proteomes" id="UP000789920">
    <property type="component" value="Unassembled WGS sequence"/>
</dbReference>